<proteinExistence type="predicted"/>
<organism evidence="2 3">
    <name type="scientific">Pseudopedobacter saltans</name>
    <dbReference type="NCBI Taxonomy" id="151895"/>
    <lineage>
        <taxon>Bacteria</taxon>
        <taxon>Pseudomonadati</taxon>
        <taxon>Bacteroidota</taxon>
        <taxon>Sphingobacteriia</taxon>
        <taxon>Sphingobacteriales</taxon>
        <taxon>Sphingobacteriaceae</taxon>
        <taxon>Pseudopedobacter</taxon>
    </lineage>
</organism>
<comment type="caution">
    <text evidence="2">The sequence shown here is derived from an EMBL/GenBank/DDBJ whole genome shotgun (WGS) entry which is preliminary data.</text>
</comment>
<feature type="transmembrane region" description="Helical" evidence="1">
    <location>
        <begin position="232"/>
        <end position="253"/>
    </location>
</feature>
<name>A0A2W5F7F8_9SPHI</name>
<keyword evidence="1" id="KW-1133">Transmembrane helix</keyword>
<dbReference type="EMBL" id="QFOI01000105">
    <property type="protein sequence ID" value="PZP49580.1"/>
    <property type="molecule type" value="Genomic_DNA"/>
</dbReference>
<evidence type="ECO:0000313" key="2">
    <source>
        <dbReference type="EMBL" id="PZP49580.1"/>
    </source>
</evidence>
<evidence type="ECO:0000256" key="1">
    <source>
        <dbReference type="SAM" id="Phobius"/>
    </source>
</evidence>
<evidence type="ECO:0000313" key="3">
    <source>
        <dbReference type="Proteomes" id="UP000249645"/>
    </source>
</evidence>
<accession>A0A2W5F7F8</accession>
<dbReference type="Proteomes" id="UP000249645">
    <property type="component" value="Unassembled WGS sequence"/>
</dbReference>
<gene>
    <name evidence="2" type="ORF">DI598_07505</name>
</gene>
<protein>
    <submittedName>
        <fullName evidence="2">Uncharacterized protein</fullName>
    </submittedName>
</protein>
<sequence>MAIQLMAFAGTPAGKAAISAVTGSLGKLVGGLFKGHSDWYYLRQHFYGFSINVNGDKSKEFGADVWDMVRSDLKNGIAQALQGDAGAMDNFGDGGNWYLVARAALPYQSQYFNIPADNQLIEIACQLLAGGILPTDNKVFTAPTLGSKYNESWVKYQIDNVAAVAELKKTDYWLKNYGSQSSVASGASAVSNTVSNALNSVSTALVQPKTDQAGNVVTDANGVVQYETKTSVWVIVVVVAACIVCLGFVGRLFGKKKRK</sequence>
<reference evidence="2 3" key="1">
    <citation type="submission" date="2017-11" db="EMBL/GenBank/DDBJ databases">
        <title>Infants hospitalized years apart are colonized by the same room-sourced microbial strains.</title>
        <authorList>
            <person name="Brooks B."/>
            <person name="Olm M.R."/>
            <person name="Firek B.A."/>
            <person name="Baker R."/>
            <person name="Thomas B.C."/>
            <person name="Morowitz M.J."/>
            <person name="Banfield J.F."/>
        </authorList>
    </citation>
    <scope>NUCLEOTIDE SEQUENCE [LARGE SCALE GENOMIC DNA]</scope>
    <source>
        <strain evidence="2">S2_009_000_R2_76</strain>
    </source>
</reference>
<dbReference type="AlphaFoldDB" id="A0A2W5F7F8"/>
<keyword evidence="1" id="KW-0812">Transmembrane</keyword>
<keyword evidence="1" id="KW-0472">Membrane</keyword>